<name>A0A2D3T701_9ENTR</name>
<protein>
    <submittedName>
        <fullName evidence="1">Uncharacterized protein</fullName>
    </submittedName>
</protein>
<accession>A0A2D3T701</accession>
<organism evidence="1 2">
    <name type="scientific">Candidatus Williamhamiltonella defendens</name>
    <dbReference type="NCBI Taxonomy" id="138072"/>
    <lineage>
        <taxon>Bacteria</taxon>
        <taxon>Pseudomonadati</taxon>
        <taxon>Pseudomonadota</taxon>
        <taxon>Gammaproteobacteria</taxon>
        <taxon>Enterobacterales</taxon>
        <taxon>Enterobacteriaceae</taxon>
        <taxon>aphid secondary symbionts</taxon>
        <taxon>Candidatus Williamhamiltonella</taxon>
    </lineage>
</organism>
<reference evidence="2" key="2">
    <citation type="submission" date="2017-11" db="EMBL/GenBank/DDBJ databases">
        <title>PacBio sequencing of new strain of the secondary endosymbiont Candidatus Hamiltonella defensa.</title>
        <authorList>
            <person name="Strand M.R."/>
            <person name="Oliver K."/>
        </authorList>
    </citation>
    <scope>NUCLEOTIDE SEQUENCE [LARGE SCALE GENOMIC DNA]</scope>
    <source>
        <strain evidence="2">A2C</strain>
    </source>
</reference>
<dbReference type="AlphaFoldDB" id="A0A2D3T701"/>
<gene>
    <name evidence="1" type="ORF">BJP41_03520</name>
</gene>
<dbReference type="Proteomes" id="UP000230008">
    <property type="component" value="Chromosome"/>
</dbReference>
<evidence type="ECO:0000313" key="1">
    <source>
        <dbReference type="EMBL" id="ATW29570.1"/>
    </source>
</evidence>
<reference evidence="2" key="1">
    <citation type="submission" date="2016-10" db="EMBL/GenBank/DDBJ databases">
        <authorList>
            <person name="Chevignon G."/>
        </authorList>
    </citation>
    <scope>NUCLEOTIDE SEQUENCE [LARGE SCALE GENOMIC DNA]</scope>
    <source>
        <strain evidence="2">A2C</strain>
    </source>
</reference>
<proteinExistence type="predicted"/>
<evidence type="ECO:0000313" key="2">
    <source>
        <dbReference type="Proteomes" id="UP000230008"/>
    </source>
</evidence>
<dbReference type="EMBL" id="CP017606">
    <property type="protein sequence ID" value="ATW29570.1"/>
    <property type="molecule type" value="Genomic_DNA"/>
</dbReference>
<sequence length="60" mass="6430">MLACSLCLFEMAIGFGSRKEEYVDSTGASVSGIKTLGYAASLTGSKAKPQEGHLKIWRSF</sequence>